<dbReference type="PROSITE" id="PS51898">
    <property type="entry name" value="TYR_RECOMBINASE"/>
    <property type="match status" value="1"/>
</dbReference>
<feature type="domain" description="Tyr recombinase" evidence="6">
    <location>
        <begin position="156"/>
        <end position="400"/>
    </location>
</feature>
<evidence type="ECO:0000256" key="4">
    <source>
        <dbReference type="PROSITE-ProRule" id="PRU01248"/>
    </source>
</evidence>
<dbReference type="PROSITE" id="PS51900">
    <property type="entry name" value="CB"/>
    <property type="match status" value="1"/>
</dbReference>
<dbReference type="PANTHER" id="PTHR30349">
    <property type="entry name" value="PHAGE INTEGRASE-RELATED"/>
    <property type="match status" value="1"/>
</dbReference>
<dbReference type="SUPFAM" id="SSF56349">
    <property type="entry name" value="DNA breaking-rejoining enzymes"/>
    <property type="match status" value="1"/>
</dbReference>
<protein>
    <submittedName>
        <fullName evidence="8">Tyrosine-type recombinase/integrase</fullName>
    </submittedName>
</protein>
<dbReference type="GO" id="GO:0015074">
    <property type="term" value="P:DNA integration"/>
    <property type="evidence" value="ECO:0007669"/>
    <property type="project" value="UniProtKB-KW"/>
</dbReference>
<keyword evidence="2 4" id="KW-0238">DNA-binding</keyword>
<dbReference type="InterPro" id="IPR044068">
    <property type="entry name" value="CB"/>
</dbReference>
<feature type="region of interest" description="Disordered" evidence="5">
    <location>
        <begin position="126"/>
        <end position="152"/>
    </location>
</feature>
<comment type="caution">
    <text evidence="8">The sequence shown here is derived from an EMBL/GenBank/DDBJ whole genome shotgun (WGS) entry which is preliminary data.</text>
</comment>
<evidence type="ECO:0000313" key="9">
    <source>
        <dbReference type="Proteomes" id="UP001596333"/>
    </source>
</evidence>
<gene>
    <name evidence="8" type="ORF">ACFQEY_05750</name>
</gene>
<dbReference type="Proteomes" id="UP001596333">
    <property type="component" value="Unassembled WGS sequence"/>
</dbReference>
<evidence type="ECO:0000256" key="2">
    <source>
        <dbReference type="ARBA" id="ARBA00023125"/>
    </source>
</evidence>
<sequence>MPRSNSTETPVEVSFKHYLRDIGKGRDGEGGHYRRNVERELTHFLEWAAGDRGPDNWAGIIPDDADRDVQFGDLSESVFRDYARYLATDRGLKQNTAQTYYAYLSSWTGWCVTEGHLDVHYAKRSTARDPLPDDDGRRPGDQQAWSPEHRHQLTTHVVQRFDDTYDEYQSTDEDAPERPTRRYHAIKAARDRALVYVIAYTAVRIGELLRDPSDPRRRGLRWEEVNTDDGSITVYRKKQQWDTASLPKPVIQPLQAYRDLLKPPSDRWPVFPSFSPRTLGELVREQLADRGLTDDEIADHRDDHSRDLLLALEEDIRPDSMTTKGARNVLKRLTESANIDISDPNHEYLAPHGGRRGMGEVLVRSFGYTVAARYLDNSENMVRQRYSHIEAGKLGDKATEGIVEVDPAPISQESRLEEERL</sequence>
<dbReference type="EMBL" id="JBHSXI010000005">
    <property type="protein sequence ID" value="MFC6888537.1"/>
    <property type="molecule type" value="Genomic_DNA"/>
</dbReference>
<evidence type="ECO:0000256" key="5">
    <source>
        <dbReference type="SAM" id="MobiDB-lite"/>
    </source>
</evidence>
<feature type="compositionally biased region" description="Basic and acidic residues" evidence="5">
    <location>
        <begin position="126"/>
        <end position="140"/>
    </location>
</feature>
<dbReference type="Gene3D" id="1.10.150.130">
    <property type="match status" value="1"/>
</dbReference>
<evidence type="ECO:0000256" key="3">
    <source>
        <dbReference type="ARBA" id="ARBA00023172"/>
    </source>
</evidence>
<dbReference type="InterPro" id="IPR010998">
    <property type="entry name" value="Integrase_recombinase_N"/>
</dbReference>
<dbReference type="Gene3D" id="1.10.443.10">
    <property type="entry name" value="Intergrase catalytic core"/>
    <property type="match status" value="1"/>
</dbReference>
<dbReference type="InterPro" id="IPR002104">
    <property type="entry name" value="Integrase_catalytic"/>
</dbReference>
<dbReference type="GO" id="GO:0006310">
    <property type="term" value="P:DNA recombination"/>
    <property type="evidence" value="ECO:0007669"/>
    <property type="project" value="UniProtKB-KW"/>
</dbReference>
<keyword evidence="1" id="KW-0229">DNA integration</keyword>
<dbReference type="InterPro" id="IPR011010">
    <property type="entry name" value="DNA_brk_join_enz"/>
</dbReference>
<feature type="domain" description="Core-binding (CB)" evidence="7">
    <location>
        <begin position="6"/>
        <end position="112"/>
    </location>
</feature>
<name>A0ABD5UML9_9EURY</name>
<keyword evidence="3" id="KW-0233">DNA recombination</keyword>
<evidence type="ECO:0000259" key="7">
    <source>
        <dbReference type="PROSITE" id="PS51900"/>
    </source>
</evidence>
<reference evidence="8 9" key="1">
    <citation type="journal article" date="2019" name="Int. J. Syst. Evol. Microbiol.">
        <title>The Global Catalogue of Microorganisms (GCM) 10K type strain sequencing project: providing services to taxonomists for standard genome sequencing and annotation.</title>
        <authorList>
            <consortium name="The Broad Institute Genomics Platform"/>
            <consortium name="The Broad Institute Genome Sequencing Center for Infectious Disease"/>
            <person name="Wu L."/>
            <person name="Ma J."/>
        </authorList>
    </citation>
    <scope>NUCLEOTIDE SEQUENCE [LARGE SCALE GENOMIC DNA]</scope>
    <source>
        <strain evidence="8 9">Y73</strain>
    </source>
</reference>
<dbReference type="RefSeq" id="WP_379765681.1">
    <property type="nucleotide sequence ID" value="NZ_JBHSXI010000005.1"/>
</dbReference>
<evidence type="ECO:0000313" key="8">
    <source>
        <dbReference type="EMBL" id="MFC6888537.1"/>
    </source>
</evidence>
<dbReference type="PANTHER" id="PTHR30349:SF41">
    <property type="entry name" value="INTEGRASE_RECOMBINASE PROTEIN MJ0367-RELATED"/>
    <property type="match status" value="1"/>
</dbReference>
<keyword evidence="9" id="KW-1185">Reference proteome</keyword>
<accession>A0ABD5UML9</accession>
<evidence type="ECO:0000256" key="1">
    <source>
        <dbReference type="ARBA" id="ARBA00022908"/>
    </source>
</evidence>
<dbReference type="InterPro" id="IPR013762">
    <property type="entry name" value="Integrase-like_cat_sf"/>
</dbReference>
<evidence type="ECO:0000259" key="6">
    <source>
        <dbReference type="PROSITE" id="PS51898"/>
    </source>
</evidence>
<organism evidence="8 9">
    <name type="scientific">Halorubrum trueperi</name>
    <dbReference type="NCBI Taxonomy" id="2004704"/>
    <lineage>
        <taxon>Archaea</taxon>
        <taxon>Methanobacteriati</taxon>
        <taxon>Methanobacteriota</taxon>
        <taxon>Stenosarchaea group</taxon>
        <taxon>Halobacteria</taxon>
        <taxon>Halobacteriales</taxon>
        <taxon>Haloferacaceae</taxon>
        <taxon>Halorubrum</taxon>
    </lineage>
</organism>
<dbReference type="InterPro" id="IPR050090">
    <property type="entry name" value="Tyrosine_recombinase_XerCD"/>
</dbReference>
<dbReference type="GO" id="GO:0003677">
    <property type="term" value="F:DNA binding"/>
    <property type="evidence" value="ECO:0007669"/>
    <property type="project" value="UniProtKB-UniRule"/>
</dbReference>
<dbReference type="AlphaFoldDB" id="A0ABD5UML9"/>
<proteinExistence type="predicted"/>